<comment type="caution">
    <text evidence="3">The sequence shown here is derived from an EMBL/GenBank/DDBJ whole genome shotgun (WGS) entry which is preliminary data.</text>
</comment>
<keyword evidence="4" id="KW-1185">Reference proteome</keyword>
<dbReference type="AlphaFoldDB" id="A0A369BK95"/>
<organism evidence="3 4">
    <name type="scientific">Thioalbus denitrificans</name>
    <dbReference type="NCBI Taxonomy" id="547122"/>
    <lineage>
        <taxon>Bacteria</taxon>
        <taxon>Pseudomonadati</taxon>
        <taxon>Pseudomonadota</taxon>
        <taxon>Gammaproteobacteria</taxon>
        <taxon>Chromatiales</taxon>
        <taxon>Ectothiorhodospiraceae</taxon>
        <taxon>Thioalbus</taxon>
    </lineage>
</organism>
<reference evidence="3 4" key="1">
    <citation type="submission" date="2018-07" db="EMBL/GenBank/DDBJ databases">
        <title>Genomic Encyclopedia of Type Strains, Phase IV (KMG-IV): sequencing the most valuable type-strain genomes for metagenomic binning, comparative biology and taxonomic classification.</title>
        <authorList>
            <person name="Goeker M."/>
        </authorList>
    </citation>
    <scope>NUCLEOTIDE SEQUENCE [LARGE SCALE GENOMIC DNA]</scope>
    <source>
        <strain evidence="3 4">DSM 26407</strain>
    </source>
</reference>
<proteinExistence type="predicted"/>
<keyword evidence="2" id="KW-0732">Signal</keyword>
<dbReference type="PROSITE" id="PS50005">
    <property type="entry name" value="TPR"/>
    <property type="match status" value="1"/>
</dbReference>
<dbReference type="InterPro" id="IPR011990">
    <property type="entry name" value="TPR-like_helical_dom_sf"/>
</dbReference>
<evidence type="ECO:0000313" key="3">
    <source>
        <dbReference type="EMBL" id="RCX21983.1"/>
    </source>
</evidence>
<dbReference type="Pfam" id="PF13432">
    <property type="entry name" value="TPR_16"/>
    <property type="match status" value="1"/>
</dbReference>
<dbReference type="Gene3D" id="1.25.40.10">
    <property type="entry name" value="Tetratricopeptide repeat domain"/>
    <property type="match status" value="1"/>
</dbReference>
<sequence length="163" mass="17513">MAQQRLRALAAVLVLTGLAGCATRGGGSAAVPANYQAAEQAYASGRLEEAQRGYEAVLAQEPDNVQARFRLGTLALRRQRPQLAMAQFEEVLRRAPRHAGAHYNLALVHLAAAERHFLYYTAVAPADAEADRLLALLAAIEAFAAAPEPGTAVDEVREVLLER</sequence>
<dbReference type="EMBL" id="QPJY01000020">
    <property type="protein sequence ID" value="RCX21983.1"/>
    <property type="molecule type" value="Genomic_DNA"/>
</dbReference>
<feature type="chain" id="PRO_5016645621" evidence="2">
    <location>
        <begin position="25"/>
        <end position="163"/>
    </location>
</feature>
<dbReference type="InterPro" id="IPR019734">
    <property type="entry name" value="TPR_rpt"/>
</dbReference>
<evidence type="ECO:0000256" key="2">
    <source>
        <dbReference type="SAM" id="SignalP"/>
    </source>
</evidence>
<gene>
    <name evidence="3" type="ORF">DFQ59_12024</name>
</gene>
<evidence type="ECO:0000256" key="1">
    <source>
        <dbReference type="PROSITE-ProRule" id="PRU00339"/>
    </source>
</evidence>
<dbReference type="SUPFAM" id="SSF48452">
    <property type="entry name" value="TPR-like"/>
    <property type="match status" value="1"/>
</dbReference>
<dbReference type="OrthoDB" id="9815894at2"/>
<evidence type="ECO:0000313" key="4">
    <source>
        <dbReference type="Proteomes" id="UP000252707"/>
    </source>
</evidence>
<feature type="signal peptide" evidence="2">
    <location>
        <begin position="1"/>
        <end position="24"/>
    </location>
</feature>
<accession>A0A369BK95</accession>
<dbReference type="RefSeq" id="WP_114281387.1">
    <property type="nucleotide sequence ID" value="NZ_QPJY01000020.1"/>
</dbReference>
<dbReference type="SMART" id="SM00028">
    <property type="entry name" value="TPR"/>
    <property type="match status" value="2"/>
</dbReference>
<name>A0A369BK95_9GAMM</name>
<keyword evidence="1" id="KW-0802">TPR repeat</keyword>
<dbReference type="PROSITE" id="PS51257">
    <property type="entry name" value="PROKAR_LIPOPROTEIN"/>
    <property type="match status" value="1"/>
</dbReference>
<protein>
    <submittedName>
        <fullName evidence="3">Tetratricopeptide repeat protein</fullName>
    </submittedName>
</protein>
<feature type="repeat" description="TPR" evidence="1">
    <location>
        <begin position="65"/>
        <end position="98"/>
    </location>
</feature>
<dbReference type="Proteomes" id="UP000252707">
    <property type="component" value="Unassembled WGS sequence"/>
</dbReference>